<dbReference type="RefSeq" id="WP_323698934.1">
    <property type="nucleotide sequence ID" value="NZ_JAYGIL010000037.1"/>
</dbReference>
<protein>
    <submittedName>
        <fullName evidence="2">Uncharacterized protein</fullName>
    </submittedName>
</protein>
<proteinExistence type="predicted"/>
<comment type="caution">
    <text evidence="2">The sequence shown here is derived from an EMBL/GenBank/DDBJ whole genome shotgun (WGS) entry which is preliminary data.</text>
</comment>
<name>A0ABU5SAT4_9BACT</name>
<keyword evidence="1" id="KW-0812">Transmembrane</keyword>
<keyword evidence="1" id="KW-0472">Membrane</keyword>
<evidence type="ECO:0000313" key="2">
    <source>
        <dbReference type="EMBL" id="MEA5405529.1"/>
    </source>
</evidence>
<feature type="transmembrane region" description="Helical" evidence="1">
    <location>
        <begin position="57"/>
        <end position="73"/>
    </location>
</feature>
<reference evidence="2 3" key="1">
    <citation type="submission" date="2023-12" db="EMBL/GenBank/DDBJ databases">
        <title>Novel species of the genus Arcicella isolated from rivers.</title>
        <authorList>
            <person name="Lu H."/>
        </authorList>
    </citation>
    <scope>NUCLEOTIDE SEQUENCE [LARGE SCALE GENOMIC DNA]</scope>
    <source>
        <strain evidence="2 3">DC2W</strain>
    </source>
</reference>
<feature type="transmembrane region" description="Helical" evidence="1">
    <location>
        <begin position="34"/>
        <end position="51"/>
    </location>
</feature>
<keyword evidence="1" id="KW-1133">Transmembrane helix</keyword>
<evidence type="ECO:0000313" key="3">
    <source>
        <dbReference type="Proteomes" id="UP001303899"/>
    </source>
</evidence>
<gene>
    <name evidence="2" type="ORF">VB776_21495</name>
</gene>
<organism evidence="2 3">
    <name type="scientific">Arcicella gelida</name>
    <dbReference type="NCBI Taxonomy" id="2984195"/>
    <lineage>
        <taxon>Bacteria</taxon>
        <taxon>Pseudomonadati</taxon>
        <taxon>Bacteroidota</taxon>
        <taxon>Cytophagia</taxon>
        <taxon>Cytophagales</taxon>
        <taxon>Flectobacillaceae</taxon>
        <taxon>Arcicella</taxon>
    </lineage>
</organism>
<dbReference type="Proteomes" id="UP001303899">
    <property type="component" value="Unassembled WGS sequence"/>
</dbReference>
<dbReference type="EMBL" id="JAYGIL010000037">
    <property type="protein sequence ID" value="MEA5405529.1"/>
    <property type="molecule type" value="Genomic_DNA"/>
</dbReference>
<evidence type="ECO:0000256" key="1">
    <source>
        <dbReference type="SAM" id="Phobius"/>
    </source>
</evidence>
<accession>A0ABU5SAT4</accession>
<keyword evidence="3" id="KW-1185">Reference proteome</keyword>
<sequence>MNAKKKLSEMTVDELYAEKRRLDDTIPSTKNTKYTLISIGLLVTIILLLIYAMKDSFSYILTGIIIWLVYSFVKRINAGNEIIKEIKSRR</sequence>